<dbReference type="PANTHER" id="PTHR44215">
    <property type="entry name" value="WD REPEAT-CONTAINING PROTEIN 75"/>
    <property type="match status" value="1"/>
</dbReference>
<dbReference type="InterPro" id="IPR053826">
    <property type="entry name" value="WDR75"/>
</dbReference>
<dbReference type="PANTHER" id="PTHR44215:SF1">
    <property type="entry name" value="WD REPEAT-CONTAINING PROTEIN 75"/>
    <property type="match status" value="1"/>
</dbReference>
<dbReference type="Proteomes" id="UP000307173">
    <property type="component" value="Unassembled WGS sequence"/>
</dbReference>
<dbReference type="Pfam" id="PF00400">
    <property type="entry name" value="WD40"/>
    <property type="match status" value="1"/>
</dbReference>
<proteinExistence type="predicted"/>
<dbReference type="GO" id="GO:0045943">
    <property type="term" value="P:positive regulation of transcription by RNA polymerase I"/>
    <property type="evidence" value="ECO:0007669"/>
    <property type="project" value="InterPro"/>
</dbReference>
<dbReference type="STRING" id="52247.A0A4T0X2Y3"/>
<keyword evidence="10" id="KW-1185">Reference proteome</keyword>
<evidence type="ECO:0000313" key="9">
    <source>
        <dbReference type="EMBL" id="TID29668.1"/>
    </source>
</evidence>
<evidence type="ECO:0000256" key="1">
    <source>
        <dbReference type="ARBA" id="ARBA00004604"/>
    </source>
</evidence>
<dbReference type="GO" id="GO:0006364">
    <property type="term" value="P:rRNA processing"/>
    <property type="evidence" value="ECO:0007669"/>
    <property type="project" value="UniProtKB-KW"/>
</dbReference>
<dbReference type="AlphaFoldDB" id="A0A4T0X2Y3"/>
<sequence length="883" mass="99364">MADKYNVSCTSGGQLRSHLNRLSHDGHYSIAFFNNHITVFSVQSRSTVRSFPTIEDLEISDILDAHVSPVNGNLIYLLTKNKIFIINWYDNLKDPLVSTLELTRPSDDANVEYHRIINFSSNSEIVINLLTKNQMSYSIVSYDLQKNEIRETFKAYENISSFAFSNNRKNLLLVAANNGLQSVQLTLFTFDDNNESELTSYTIQYQAPNPHFVISSAISNSQTDPLIAIALSNGSIVLMFDLLNSSKPTQKLLKWHIEPVSALEFNHDTTYLISGGSEKVLVFWNILNDKQQFLPRLNGTIGDIKINYRVPTLISLTLNVIDNDSEYLVLGTTDLLSKLDINSPHLFAGLNNKDALKKKLARDQNMFTKNNKHYGRFKNNYKSMFRIHPVSSHMYLPAGRHLQIYDPLHNNQVDNIAVAPAVQQYGKVGNETKISDPIVVGFDFVSSAKTNNKDWLVTCDMEIRGEAEELTNTSIECWETLKFWKQKPNSSSKNDLSASDSWALQTKILRPHGKFLITDIIPAPLSYFGGEAVLTADSCGNVRLWRPNSQGIWSLRKFYSSGSEFSQDLNLLKKNELMNNIANNEGTALSWSPDSSLIAVGRNGKVILLDINTFEAIHTIEPSITSTRFHSHASIDDHDDDSLDMKKVRYIDINLQDSHIISINFTSNGKLLLIETKTHIVVLDILRNRVVFGLLLSNENGSFGYGGSFIKLVSRSRDVEGTDDLDDDTTDELLVVGKHFNSNGEIISKVSLWNISDKKSTITCKWCINYDGSIIGAEWSPSWSKWIIADSESNLGEITFGKSNTRISILQETAKKSEENWIVSHLLDNARVMNRAIAKKTQIGDSDEFNDRVGLQADVFDKILDDIDGLTVNSIFERVLKVV</sequence>
<keyword evidence="2" id="KW-0690">Ribosome biogenesis</keyword>
<reference evidence="9 10" key="1">
    <citation type="journal article" date="2019" name="Front. Genet.">
        <title>Whole-Genome Sequencing of the Opportunistic Yeast Pathogen Candida inconspicua Uncovers Its Hybrid Origin.</title>
        <authorList>
            <person name="Mixao V."/>
            <person name="Hansen A.P."/>
            <person name="Saus E."/>
            <person name="Boekhout T."/>
            <person name="Lass-Florl C."/>
            <person name="Gabaldon T."/>
        </authorList>
    </citation>
    <scope>NUCLEOTIDE SEQUENCE [LARGE SCALE GENOMIC DNA]</scope>
    <source>
        <strain evidence="9 10">CBS 180</strain>
    </source>
</reference>
<evidence type="ECO:0000256" key="2">
    <source>
        <dbReference type="ARBA" id="ARBA00022517"/>
    </source>
</evidence>
<evidence type="ECO:0000256" key="4">
    <source>
        <dbReference type="ARBA" id="ARBA00022574"/>
    </source>
</evidence>
<comment type="subcellular location">
    <subcellularLocation>
        <location evidence="1">Nucleus</location>
        <location evidence="1">Nucleolus</location>
    </subcellularLocation>
</comment>
<evidence type="ECO:0000256" key="5">
    <source>
        <dbReference type="ARBA" id="ARBA00022737"/>
    </source>
</evidence>
<gene>
    <name evidence="9" type="ORF">CANINC_001787</name>
</gene>
<evidence type="ECO:0000256" key="8">
    <source>
        <dbReference type="PROSITE-ProRule" id="PRU00221"/>
    </source>
</evidence>
<protein>
    <submittedName>
        <fullName evidence="9">Uncharacterized protein</fullName>
    </submittedName>
</protein>
<evidence type="ECO:0000256" key="7">
    <source>
        <dbReference type="ARBA" id="ARBA00023242"/>
    </source>
</evidence>
<evidence type="ECO:0000313" key="10">
    <source>
        <dbReference type="Proteomes" id="UP000307173"/>
    </source>
</evidence>
<keyword evidence="4 8" id="KW-0853">WD repeat</keyword>
<accession>A0A4T0X2Y3</accession>
<dbReference type="PROSITE" id="PS50082">
    <property type="entry name" value="WD_REPEATS_2"/>
    <property type="match status" value="1"/>
</dbReference>
<dbReference type="GO" id="GO:2000234">
    <property type="term" value="P:positive regulation of rRNA processing"/>
    <property type="evidence" value="ECO:0007669"/>
    <property type="project" value="TreeGrafter"/>
</dbReference>
<dbReference type="OrthoDB" id="4096at2759"/>
<dbReference type="Gene3D" id="2.130.10.10">
    <property type="entry name" value="YVTN repeat-like/Quinoprotein amine dehydrogenase"/>
    <property type="match status" value="3"/>
</dbReference>
<dbReference type="GO" id="GO:0032040">
    <property type="term" value="C:small-subunit processome"/>
    <property type="evidence" value="ECO:0007669"/>
    <property type="project" value="InterPro"/>
</dbReference>
<dbReference type="GO" id="GO:0003723">
    <property type="term" value="F:RNA binding"/>
    <property type="evidence" value="ECO:0007669"/>
    <property type="project" value="InterPro"/>
</dbReference>
<dbReference type="SMART" id="SM00320">
    <property type="entry name" value="WD40"/>
    <property type="match status" value="3"/>
</dbReference>
<keyword evidence="3" id="KW-0698">rRNA processing</keyword>
<keyword evidence="6" id="KW-0804">Transcription</keyword>
<evidence type="ECO:0000256" key="3">
    <source>
        <dbReference type="ARBA" id="ARBA00022552"/>
    </source>
</evidence>
<dbReference type="InterPro" id="IPR001680">
    <property type="entry name" value="WD40_rpt"/>
</dbReference>
<organism evidence="9 10">
    <name type="scientific">Pichia inconspicua</name>
    <dbReference type="NCBI Taxonomy" id="52247"/>
    <lineage>
        <taxon>Eukaryota</taxon>
        <taxon>Fungi</taxon>
        <taxon>Dikarya</taxon>
        <taxon>Ascomycota</taxon>
        <taxon>Saccharomycotina</taxon>
        <taxon>Pichiomycetes</taxon>
        <taxon>Pichiales</taxon>
        <taxon>Pichiaceae</taxon>
        <taxon>Pichia</taxon>
    </lineage>
</organism>
<dbReference type="PROSITE" id="PS50294">
    <property type="entry name" value="WD_REPEATS_REGION"/>
    <property type="match status" value="1"/>
</dbReference>
<evidence type="ECO:0000256" key="6">
    <source>
        <dbReference type="ARBA" id="ARBA00023163"/>
    </source>
</evidence>
<dbReference type="SUPFAM" id="SSF82171">
    <property type="entry name" value="DPP6 N-terminal domain-like"/>
    <property type="match status" value="1"/>
</dbReference>
<keyword evidence="7" id="KW-0539">Nucleus</keyword>
<comment type="caution">
    <text evidence="9">The sequence shown here is derived from an EMBL/GenBank/DDBJ whole genome shotgun (WGS) entry which is preliminary data.</text>
</comment>
<name>A0A4T0X2Y3_9ASCO</name>
<dbReference type="InterPro" id="IPR015943">
    <property type="entry name" value="WD40/YVTN_repeat-like_dom_sf"/>
</dbReference>
<keyword evidence="5" id="KW-0677">Repeat</keyword>
<dbReference type="EMBL" id="SELW01000280">
    <property type="protein sequence ID" value="TID29668.1"/>
    <property type="molecule type" value="Genomic_DNA"/>
</dbReference>
<dbReference type="SUPFAM" id="SSF69322">
    <property type="entry name" value="Tricorn protease domain 2"/>
    <property type="match status" value="1"/>
</dbReference>
<feature type="repeat" description="WD" evidence="8">
    <location>
        <begin position="253"/>
        <end position="286"/>
    </location>
</feature>